<evidence type="ECO:0000256" key="7">
    <source>
        <dbReference type="ARBA" id="ARBA00022837"/>
    </source>
</evidence>
<dbReference type="GO" id="GO:0000272">
    <property type="term" value="P:polysaccharide catabolic process"/>
    <property type="evidence" value="ECO:0007669"/>
    <property type="project" value="UniProtKB-KW"/>
</dbReference>
<dbReference type="PRINTS" id="PR00110">
    <property type="entry name" value="ALPHAAMYLASE"/>
</dbReference>
<dbReference type="SMART" id="SM00642">
    <property type="entry name" value="Aamy"/>
    <property type="match status" value="1"/>
</dbReference>
<dbReference type="EC" id="3.2.1.1" evidence="4 12"/>
<dbReference type="CDD" id="cd05808">
    <property type="entry name" value="CBM20_alpha_amylase"/>
    <property type="match status" value="1"/>
</dbReference>
<evidence type="ECO:0000256" key="6">
    <source>
        <dbReference type="ARBA" id="ARBA00022801"/>
    </source>
</evidence>
<feature type="compositionally biased region" description="Polar residues" evidence="13">
    <location>
        <begin position="579"/>
        <end position="597"/>
    </location>
</feature>
<gene>
    <name evidence="16" type="ORF">TRAPUB_9978</name>
</gene>
<dbReference type="PROSITE" id="PS51166">
    <property type="entry name" value="CBM20"/>
    <property type="match status" value="1"/>
</dbReference>
<keyword evidence="10" id="KW-0624">Polysaccharide degradation</keyword>
<evidence type="ECO:0000256" key="5">
    <source>
        <dbReference type="ARBA" id="ARBA00022723"/>
    </source>
</evidence>
<feature type="signal peptide" evidence="14">
    <location>
        <begin position="1"/>
        <end position="22"/>
    </location>
</feature>
<dbReference type="GO" id="GO:2001070">
    <property type="term" value="F:starch binding"/>
    <property type="evidence" value="ECO:0007669"/>
    <property type="project" value="InterPro"/>
</dbReference>
<dbReference type="SUPFAM" id="SSF49452">
    <property type="entry name" value="Starch-binding domain-like"/>
    <property type="match status" value="1"/>
</dbReference>
<proteinExistence type="inferred from homology"/>
<evidence type="ECO:0000256" key="4">
    <source>
        <dbReference type="ARBA" id="ARBA00012595"/>
    </source>
</evidence>
<evidence type="ECO:0000313" key="17">
    <source>
        <dbReference type="Proteomes" id="UP000184267"/>
    </source>
</evidence>
<dbReference type="GO" id="GO:0046872">
    <property type="term" value="F:metal ion binding"/>
    <property type="evidence" value="ECO:0007669"/>
    <property type="project" value="UniProtKB-KW"/>
</dbReference>
<evidence type="ECO:0000256" key="14">
    <source>
        <dbReference type="SAM" id="SignalP"/>
    </source>
</evidence>
<dbReference type="InterPro" id="IPR002044">
    <property type="entry name" value="CBM20"/>
</dbReference>
<dbReference type="EMBL" id="MNAD01000406">
    <property type="protein sequence ID" value="OJT13448.1"/>
    <property type="molecule type" value="Genomic_DNA"/>
</dbReference>
<evidence type="ECO:0000256" key="3">
    <source>
        <dbReference type="ARBA" id="ARBA00008061"/>
    </source>
</evidence>
<keyword evidence="8 12" id="KW-0119">Carbohydrate metabolism</keyword>
<sequence>MSKWIKLVALAALGVFCTAAEARPPPVDAGADAHSLHARAPSGSKDVIIQMFEWTWDSVASECTNFIGPAAYGFVQVSPPQETIQGDQWWTDYQPVSYILTSKRGSRTSFANMITTCHAAGVGVIVDTIWNHMAGVDSGTGIAGSSFTHYVYPGIYQNQDFHHCGLEPGDDIVNYDNAVEVQTCELVNLADLATDTEYVRGRLAQYGNDLLSLGADGLRLDASKHIPVGDIANILSRLNRTVYITQEVIFGSGEPITPNQYTGNGDVQEFRYTSALKDAFSSSGISNLQDFENRGWVPGTGANVFVTNHDTERNGASLNNNSPSNTYVTAMIFSLAHPYGTPSILSSYDGFTNTDLGAPNGGTGTCSGSGGTNGWLCQHRWTAVAGMVGFRNQVGSAALNNWVAPQSQQIAFGRGSLGFVAINNADSAWTSTFTTSLPDGSYCDVVSGQTSGTNCTGSSFTVSSGSLSATVPARSAIAVHTGQLGTGSGSTGSGGSTSPSGSVTVNFAETATTTFGENIFLVGSISQLGTWNTANAIALSSASYPTWTVSVSIPAGTTFQYKFIRKETDGSVVWESDPNRQATAPASGTSTLSSSWR</sequence>
<keyword evidence="14" id="KW-0732">Signal</keyword>
<organism evidence="16 17">
    <name type="scientific">Trametes pubescens</name>
    <name type="common">White-rot fungus</name>
    <dbReference type="NCBI Taxonomy" id="154538"/>
    <lineage>
        <taxon>Eukaryota</taxon>
        <taxon>Fungi</taxon>
        <taxon>Dikarya</taxon>
        <taxon>Basidiomycota</taxon>
        <taxon>Agaricomycotina</taxon>
        <taxon>Agaricomycetes</taxon>
        <taxon>Polyporales</taxon>
        <taxon>Polyporaceae</taxon>
        <taxon>Trametes</taxon>
    </lineage>
</organism>
<dbReference type="FunFam" id="2.60.40.10:FF:000552">
    <property type="entry name" value="Related to glucoamylase"/>
    <property type="match status" value="1"/>
</dbReference>
<feature type="region of interest" description="Disordered" evidence="13">
    <location>
        <begin position="575"/>
        <end position="597"/>
    </location>
</feature>
<dbReference type="InterPro" id="IPR006046">
    <property type="entry name" value="Alpha_amylase"/>
</dbReference>
<dbReference type="CDD" id="cd11317">
    <property type="entry name" value="AmyAc_bac_euk_AmyA"/>
    <property type="match status" value="1"/>
</dbReference>
<dbReference type="InterPro" id="IPR017853">
    <property type="entry name" value="GH"/>
</dbReference>
<keyword evidence="7" id="KW-0106">Calcium</keyword>
<dbReference type="PANTHER" id="PTHR43447">
    <property type="entry name" value="ALPHA-AMYLASE"/>
    <property type="match status" value="1"/>
</dbReference>
<dbReference type="Gene3D" id="2.60.40.10">
    <property type="entry name" value="Immunoglobulins"/>
    <property type="match status" value="1"/>
</dbReference>
<feature type="domain" description="CBM20" evidence="15">
    <location>
        <begin position="497"/>
        <end position="597"/>
    </location>
</feature>
<dbReference type="InterPro" id="IPR031319">
    <property type="entry name" value="A-amylase_C"/>
</dbReference>
<dbReference type="Gene3D" id="3.20.20.80">
    <property type="entry name" value="Glycosidases"/>
    <property type="match status" value="1"/>
</dbReference>
<name>A0A1M2W0S7_TRAPU</name>
<evidence type="ECO:0000259" key="15">
    <source>
        <dbReference type="PROSITE" id="PS51166"/>
    </source>
</evidence>
<comment type="similarity">
    <text evidence="3 11">Belongs to the glycosyl hydrolase 13 family.</text>
</comment>
<keyword evidence="9 12" id="KW-0326">Glycosidase</keyword>
<evidence type="ECO:0000256" key="12">
    <source>
        <dbReference type="RuleBase" id="RU361134"/>
    </source>
</evidence>
<reference evidence="16 17" key="1">
    <citation type="submission" date="2016-10" db="EMBL/GenBank/DDBJ databases">
        <title>Genome sequence of the basidiomycete white-rot fungus Trametes pubescens.</title>
        <authorList>
            <person name="Makela M.R."/>
            <person name="Granchi Z."/>
            <person name="Peng M."/>
            <person name="De Vries R.P."/>
            <person name="Grigoriev I."/>
            <person name="Riley R."/>
            <person name="Hilden K."/>
        </authorList>
    </citation>
    <scope>NUCLEOTIDE SEQUENCE [LARGE SCALE GENOMIC DNA]</scope>
    <source>
        <strain evidence="16 17">FBCC735</strain>
    </source>
</reference>
<evidence type="ECO:0000313" key="16">
    <source>
        <dbReference type="EMBL" id="OJT13448.1"/>
    </source>
</evidence>
<comment type="caution">
    <text evidence="16">The sequence shown here is derived from an EMBL/GenBank/DDBJ whole genome shotgun (WGS) entry which is preliminary data.</text>
</comment>
<dbReference type="AlphaFoldDB" id="A0A1M2W0S7"/>
<keyword evidence="6 12" id="KW-0378">Hydrolase</keyword>
<dbReference type="Pfam" id="PF00128">
    <property type="entry name" value="Alpha-amylase"/>
    <property type="match status" value="1"/>
</dbReference>
<keyword evidence="5" id="KW-0479">Metal-binding</keyword>
<evidence type="ECO:0000256" key="11">
    <source>
        <dbReference type="RuleBase" id="RU003615"/>
    </source>
</evidence>
<feature type="chain" id="PRO_5013245356" description="Alpha-amylase" evidence="14">
    <location>
        <begin position="23"/>
        <end position="597"/>
    </location>
</feature>
<evidence type="ECO:0000256" key="9">
    <source>
        <dbReference type="ARBA" id="ARBA00023295"/>
    </source>
</evidence>
<evidence type="ECO:0000256" key="10">
    <source>
        <dbReference type="ARBA" id="ARBA00023326"/>
    </source>
</evidence>
<dbReference type="InterPro" id="IPR006047">
    <property type="entry name" value="GH13_cat_dom"/>
</dbReference>
<evidence type="ECO:0000256" key="8">
    <source>
        <dbReference type="ARBA" id="ARBA00023277"/>
    </source>
</evidence>
<dbReference type="Pfam" id="PF02806">
    <property type="entry name" value="Alpha-amylase_C"/>
    <property type="match status" value="1"/>
</dbReference>
<dbReference type="STRING" id="154538.A0A1M2W0S7"/>
<dbReference type="Pfam" id="PF00686">
    <property type="entry name" value="CBM_20"/>
    <property type="match status" value="1"/>
</dbReference>
<protein>
    <recommendedName>
        <fullName evidence="4 12">Alpha-amylase</fullName>
        <ecNumber evidence="4 12">3.2.1.1</ecNumber>
    </recommendedName>
</protein>
<dbReference type="InterPro" id="IPR013784">
    <property type="entry name" value="Carb-bd-like_fold"/>
</dbReference>
<accession>A0A1M2W0S7</accession>
<keyword evidence="17" id="KW-1185">Reference proteome</keyword>
<dbReference type="InterPro" id="IPR006048">
    <property type="entry name" value="A-amylase/branching_C"/>
</dbReference>
<evidence type="ECO:0000256" key="2">
    <source>
        <dbReference type="ARBA" id="ARBA00001913"/>
    </source>
</evidence>
<evidence type="ECO:0000256" key="13">
    <source>
        <dbReference type="SAM" id="MobiDB-lite"/>
    </source>
</evidence>
<dbReference type="SUPFAM" id="SSF51011">
    <property type="entry name" value="Glycosyl hydrolase domain"/>
    <property type="match status" value="1"/>
</dbReference>
<dbReference type="Gene3D" id="2.60.40.1180">
    <property type="entry name" value="Golgi alpha-mannosidase II"/>
    <property type="match status" value="1"/>
</dbReference>
<dbReference type="SMART" id="SM00632">
    <property type="entry name" value="Aamy_C"/>
    <property type="match status" value="1"/>
</dbReference>
<dbReference type="OMA" id="FRYAYDL"/>
<comment type="catalytic activity">
    <reaction evidence="1 12">
        <text>Endohydrolysis of (1-&gt;4)-alpha-D-glucosidic linkages in polysaccharides containing three or more (1-&gt;4)-alpha-linked D-glucose units.</text>
        <dbReference type="EC" id="3.2.1.1"/>
    </reaction>
</comment>
<evidence type="ECO:0000256" key="1">
    <source>
        <dbReference type="ARBA" id="ARBA00000548"/>
    </source>
</evidence>
<dbReference type="GO" id="GO:0004556">
    <property type="term" value="F:alpha-amylase activity"/>
    <property type="evidence" value="ECO:0007669"/>
    <property type="project" value="UniProtKB-UniRule"/>
</dbReference>
<dbReference type="InterPro" id="IPR013783">
    <property type="entry name" value="Ig-like_fold"/>
</dbReference>
<dbReference type="OrthoDB" id="550577at2759"/>
<comment type="cofactor">
    <cofactor evidence="2">
        <name>Ca(2+)</name>
        <dbReference type="ChEBI" id="CHEBI:29108"/>
    </cofactor>
</comment>
<dbReference type="SUPFAM" id="SSF51445">
    <property type="entry name" value="(Trans)glycosidases"/>
    <property type="match status" value="1"/>
</dbReference>
<dbReference type="SMART" id="SM01065">
    <property type="entry name" value="CBM_2"/>
    <property type="match status" value="1"/>
</dbReference>
<dbReference type="InterPro" id="IPR013780">
    <property type="entry name" value="Glyco_hydro_b"/>
</dbReference>
<dbReference type="Proteomes" id="UP000184267">
    <property type="component" value="Unassembled WGS sequence"/>
</dbReference>